<comment type="caution">
    <text evidence="1">The sequence shown here is derived from an EMBL/GenBank/DDBJ whole genome shotgun (WGS) entry which is preliminary data.</text>
</comment>
<proteinExistence type="predicted"/>
<gene>
    <name evidence="1" type="ORF">QVD17_31053</name>
</gene>
<evidence type="ECO:0000313" key="2">
    <source>
        <dbReference type="Proteomes" id="UP001229421"/>
    </source>
</evidence>
<sequence length="125" mass="14409">MVTDLYVDVPILDPRHGADLSVEKVNVEGVPLLLKHENLSWSNMDLVPSALLVEEVTLSMIPHHIDIERLKQHMNPLEEFHSNLEIKLRRMLVTRLMEEGSIRVERLMCEVEITQAMADVFTLIE</sequence>
<name>A0AAD8NGM1_TARER</name>
<accession>A0AAD8NGM1</accession>
<dbReference type="AlphaFoldDB" id="A0AAD8NGM1"/>
<dbReference type="EMBL" id="JAUHHV010000008">
    <property type="protein sequence ID" value="KAK1415275.1"/>
    <property type="molecule type" value="Genomic_DNA"/>
</dbReference>
<reference evidence="1" key="1">
    <citation type="journal article" date="2023" name="bioRxiv">
        <title>Improved chromosome-level genome assembly for marigold (Tagetes erecta).</title>
        <authorList>
            <person name="Jiang F."/>
            <person name="Yuan L."/>
            <person name="Wang S."/>
            <person name="Wang H."/>
            <person name="Xu D."/>
            <person name="Wang A."/>
            <person name="Fan W."/>
        </authorList>
    </citation>
    <scope>NUCLEOTIDE SEQUENCE</scope>
    <source>
        <strain evidence="1">WSJ</strain>
        <tissue evidence="1">Leaf</tissue>
    </source>
</reference>
<organism evidence="1 2">
    <name type="scientific">Tagetes erecta</name>
    <name type="common">African marigold</name>
    <dbReference type="NCBI Taxonomy" id="13708"/>
    <lineage>
        <taxon>Eukaryota</taxon>
        <taxon>Viridiplantae</taxon>
        <taxon>Streptophyta</taxon>
        <taxon>Embryophyta</taxon>
        <taxon>Tracheophyta</taxon>
        <taxon>Spermatophyta</taxon>
        <taxon>Magnoliopsida</taxon>
        <taxon>eudicotyledons</taxon>
        <taxon>Gunneridae</taxon>
        <taxon>Pentapetalae</taxon>
        <taxon>asterids</taxon>
        <taxon>campanulids</taxon>
        <taxon>Asterales</taxon>
        <taxon>Asteraceae</taxon>
        <taxon>Asteroideae</taxon>
        <taxon>Heliantheae alliance</taxon>
        <taxon>Tageteae</taxon>
        <taxon>Tagetes</taxon>
    </lineage>
</organism>
<dbReference type="Proteomes" id="UP001229421">
    <property type="component" value="Unassembled WGS sequence"/>
</dbReference>
<evidence type="ECO:0000313" key="1">
    <source>
        <dbReference type="EMBL" id="KAK1415275.1"/>
    </source>
</evidence>
<keyword evidence="2" id="KW-1185">Reference proteome</keyword>
<protein>
    <submittedName>
        <fullName evidence="1">Uncharacterized protein</fullName>
    </submittedName>
</protein>